<protein>
    <recommendedName>
        <fullName evidence="2">histidine kinase</fullName>
        <ecNumber evidence="2">2.7.13.3</ecNumber>
    </recommendedName>
</protein>
<evidence type="ECO:0000313" key="10">
    <source>
        <dbReference type="EMBL" id="GIQ64618.1"/>
    </source>
</evidence>
<gene>
    <name evidence="10" type="ORF">PACILC2_31860</name>
</gene>
<evidence type="ECO:0000256" key="7">
    <source>
        <dbReference type="ARBA" id="ARBA00022840"/>
    </source>
</evidence>
<feature type="domain" description="Signal transduction histidine kinase dimerisation/phosphoacceptor" evidence="9">
    <location>
        <begin position="19"/>
        <end position="80"/>
    </location>
</feature>
<dbReference type="RefSeq" id="WP_244863515.1">
    <property type="nucleotide sequence ID" value="NZ_BOVJ01000102.1"/>
</dbReference>
<dbReference type="PANTHER" id="PTHR43065:SF10">
    <property type="entry name" value="PEROXIDE STRESS-ACTIVATED HISTIDINE KINASE MAK3"/>
    <property type="match status" value="1"/>
</dbReference>
<evidence type="ECO:0000259" key="9">
    <source>
        <dbReference type="SMART" id="SM00388"/>
    </source>
</evidence>
<dbReference type="Pfam" id="PF00512">
    <property type="entry name" value="HisKA"/>
    <property type="match status" value="1"/>
</dbReference>
<reference evidence="10 11" key="1">
    <citation type="submission" date="2021-04" db="EMBL/GenBank/DDBJ databases">
        <title>Draft genome sequence of Paenibacillus cisolokensis, LC2-13A.</title>
        <authorList>
            <person name="Uke A."/>
            <person name="Chhe C."/>
            <person name="Baramee S."/>
            <person name="Kosugi A."/>
        </authorList>
    </citation>
    <scope>NUCLEOTIDE SEQUENCE [LARGE SCALE GENOMIC DNA]</scope>
    <source>
        <strain evidence="10 11">LC2-13A</strain>
    </source>
</reference>
<keyword evidence="5" id="KW-0547">Nucleotide-binding</keyword>
<dbReference type="EMBL" id="BOVJ01000102">
    <property type="protein sequence ID" value="GIQ64618.1"/>
    <property type="molecule type" value="Genomic_DNA"/>
</dbReference>
<accession>A0ABQ4N8U1</accession>
<evidence type="ECO:0000256" key="3">
    <source>
        <dbReference type="ARBA" id="ARBA00022553"/>
    </source>
</evidence>
<evidence type="ECO:0000256" key="8">
    <source>
        <dbReference type="ARBA" id="ARBA00023012"/>
    </source>
</evidence>
<evidence type="ECO:0000256" key="6">
    <source>
        <dbReference type="ARBA" id="ARBA00022777"/>
    </source>
</evidence>
<organism evidence="10 11">
    <name type="scientific">Paenibacillus cisolokensis</name>
    <dbReference type="NCBI Taxonomy" id="1658519"/>
    <lineage>
        <taxon>Bacteria</taxon>
        <taxon>Bacillati</taxon>
        <taxon>Bacillota</taxon>
        <taxon>Bacilli</taxon>
        <taxon>Bacillales</taxon>
        <taxon>Paenibacillaceae</taxon>
        <taxon>Paenibacillus</taxon>
    </lineage>
</organism>
<name>A0ABQ4N8U1_9BACL</name>
<dbReference type="Gene3D" id="1.10.287.130">
    <property type="match status" value="1"/>
</dbReference>
<sequence length="134" mass="15335">MNVNDAPDKWDDHRSRLASVGQIAAGIAHEVRNPLTAVKGFLQLLQKQSPHSYIEIAQQELDNAIATLQNLLHVSREDLEDEPMTKLSLCAELESILNLFQDQLYRVTIEKHFEHEEAEIVGRRNQLKKAFSTY</sequence>
<dbReference type="SUPFAM" id="SSF47384">
    <property type="entry name" value="Homodimeric domain of signal transducing histidine kinase"/>
    <property type="match status" value="1"/>
</dbReference>
<keyword evidence="6" id="KW-0418">Kinase</keyword>
<evidence type="ECO:0000256" key="5">
    <source>
        <dbReference type="ARBA" id="ARBA00022741"/>
    </source>
</evidence>
<keyword evidence="7" id="KW-0067">ATP-binding</keyword>
<evidence type="ECO:0000256" key="4">
    <source>
        <dbReference type="ARBA" id="ARBA00022679"/>
    </source>
</evidence>
<evidence type="ECO:0000313" key="11">
    <source>
        <dbReference type="Proteomes" id="UP000680304"/>
    </source>
</evidence>
<proteinExistence type="predicted"/>
<keyword evidence="4" id="KW-0808">Transferase</keyword>
<comment type="caution">
    <text evidence="10">The sequence shown here is derived from an EMBL/GenBank/DDBJ whole genome shotgun (WGS) entry which is preliminary data.</text>
</comment>
<dbReference type="CDD" id="cd00082">
    <property type="entry name" value="HisKA"/>
    <property type="match status" value="1"/>
</dbReference>
<dbReference type="InterPro" id="IPR036097">
    <property type="entry name" value="HisK_dim/P_sf"/>
</dbReference>
<dbReference type="Proteomes" id="UP000680304">
    <property type="component" value="Unassembled WGS sequence"/>
</dbReference>
<dbReference type="EC" id="2.7.13.3" evidence="2"/>
<evidence type="ECO:0000256" key="1">
    <source>
        <dbReference type="ARBA" id="ARBA00000085"/>
    </source>
</evidence>
<keyword evidence="11" id="KW-1185">Reference proteome</keyword>
<keyword evidence="8" id="KW-0902">Two-component regulatory system</keyword>
<dbReference type="SMART" id="SM00388">
    <property type="entry name" value="HisKA"/>
    <property type="match status" value="1"/>
</dbReference>
<dbReference type="PANTHER" id="PTHR43065">
    <property type="entry name" value="SENSOR HISTIDINE KINASE"/>
    <property type="match status" value="1"/>
</dbReference>
<dbReference type="InterPro" id="IPR003661">
    <property type="entry name" value="HisK_dim/P_dom"/>
</dbReference>
<comment type="catalytic activity">
    <reaction evidence="1">
        <text>ATP + protein L-histidine = ADP + protein N-phospho-L-histidine.</text>
        <dbReference type="EC" id="2.7.13.3"/>
    </reaction>
</comment>
<evidence type="ECO:0000256" key="2">
    <source>
        <dbReference type="ARBA" id="ARBA00012438"/>
    </source>
</evidence>
<keyword evidence="3" id="KW-0597">Phosphoprotein</keyword>